<evidence type="ECO:0000313" key="1">
    <source>
        <dbReference type="EMBL" id="AIW03461.1"/>
    </source>
</evidence>
<dbReference type="Proteomes" id="UP000030207">
    <property type="component" value="Segment"/>
</dbReference>
<dbReference type="GeneID" id="24608038"/>
<sequence>MANVSYGYNRQRPRTEIFLDASSLGSANSRSEKPLVLIGSANGGEPGVPQTLTNFAQAREIFRSGDLLDAIELAWSPGPNVSGAGKIIAIRTDQATQAKLESGGLTFTSKLYGVDANSIQVEMANNELTNAKRVSVYLTKERYEKVYDNIGNIFTVQYTGEEAAATVEVEVDSTSKESTRLILKAGADAGSLTALRTYELGDGVYQDVHVLVNDINNLPDFKAQMITLGGNKNITTEALDALTATDIKGKNATVKAIGADLIDRLAADTYIAVSIDRSKTLPETVDLANLTGAKTEPAPASWATMIAEITNLDAYYVVPLTSDAAIHGELGQFLRDESNNGRHLRGLAGGGINESLEETRTRQMGLRNSRVGLVGDSGTRRMSDGRVYNYPAYMHAALIAGLLSGLPVGEPATYKKLNIEALDHKYTGDQLDQLHNSGVIMTEFVRTRTSSHFRVVSDPTTYNVASEPVQNRISLGEVSDFLTTELREVLDNEFVGTRIKNTSASIMKNRVESFLDQQKKVNGLIVDYNPDDVQVVITGNAARINLTVQPSQGLDFINVYMTYVDNELTA</sequence>
<evidence type="ECO:0000313" key="2">
    <source>
        <dbReference type="Proteomes" id="UP000030207"/>
    </source>
</evidence>
<dbReference type="EMBL" id="KM236246">
    <property type="protein sequence ID" value="AIW03461.1"/>
    <property type="molecule type" value="Genomic_DNA"/>
</dbReference>
<dbReference type="KEGG" id="vg:24608038"/>
<dbReference type="RefSeq" id="YP_009151626.1">
    <property type="nucleotide sequence ID" value="NC_027374.1"/>
</dbReference>
<organism evidence="1 2">
    <name type="scientific">Bacillus phage Moonbeam</name>
    <dbReference type="NCBI Taxonomy" id="1540091"/>
    <lineage>
        <taxon>Viruses</taxon>
        <taxon>Duplodnaviria</taxon>
        <taxon>Heunggongvirae</taxon>
        <taxon>Uroviricota</taxon>
        <taxon>Caudoviricetes</taxon>
        <taxon>Herelleviridae</taxon>
        <taxon>Bastillevirinae</taxon>
        <taxon>Moonbeamvirus</taxon>
        <taxon>Moonbeamvirus moonbeam</taxon>
    </lineage>
</organism>
<gene>
    <name evidence="1" type="ORF">CPT_Moonbeam63</name>
</gene>
<proteinExistence type="predicted"/>
<keyword evidence="2" id="KW-1185">Reference proteome</keyword>
<accession>A0A0A0RSH1</accession>
<protein>
    <submittedName>
        <fullName evidence="1">Tail sheath protein</fullName>
    </submittedName>
</protein>
<name>A0A0A0RSH1_9CAUD</name>
<dbReference type="OrthoDB" id="1218at10239"/>
<reference evidence="1 2" key="1">
    <citation type="submission" date="2014-07" db="EMBL/GenBank/DDBJ databases">
        <title>Complete Genome of Bacillus megaterium Myophage Moonbeam.</title>
        <authorList>
            <person name="Cadungog J.N."/>
            <person name="Khatemi B.E."/>
            <person name="Hernandez A.C."/>
            <person name="Everett G.F.K."/>
        </authorList>
    </citation>
    <scope>NUCLEOTIDE SEQUENCE [LARGE SCALE GENOMIC DNA]</scope>
</reference>